<gene>
    <name evidence="2" type="ORF">OKIOD_LOCUS11520</name>
</gene>
<feature type="region of interest" description="Disordered" evidence="1">
    <location>
        <begin position="72"/>
        <end position="131"/>
    </location>
</feature>
<reference evidence="2 3" key="1">
    <citation type="submission" date="2021-04" db="EMBL/GenBank/DDBJ databases">
        <authorList>
            <person name="Bliznina A."/>
        </authorList>
    </citation>
    <scope>NUCLEOTIDE SEQUENCE [LARGE SCALE GENOMIC DNA]</scope>
</reference>
<protein>
    <submittedName>
        <fullName evidence="2">Oidioi.mRNA.OKI2018_I69.chr1.g2755.t2.cds</fullName>
    </submittedName>
</protein>
<feature type="region of interest" description="Disordered" evidence="1">
    <location>
        <begin position="1"/>
        <end position="20"/>
    </location>
</feature>
<name>A0ABN7SS18_OIKDI</name>
<organism evidence="2 3">
    <name type="scientific">Oikopleura dioica</name>
    <name type="common">Tunicate</name>
    <dbReference type="NCBI Taxonomy" id="34765"/>
    <lineage>
        <taxon>Eukaryota</taxon>
        <taxon>Metazoa</taxon>
        <taxon>Chordata</taxon>
        <taxon>Tunicata</taxon>
        <taxon>Appendicularia</taxon>
        <taxon>Copelata</taxon>
        <taxon>Oikopleuridae</taxon>
        <taxon>Oikopleura</taxon>
    </lineage>
</organism>
<proteinExistence type="predicted"/>
<feature type="compositionally biased region" description="Basic and acidic residues" evidence="1">
    <location>
        <begin position="298"/>
        <end position="311"/>
    </location>
</feature>
<feature type="compositionally biased region" description="Low complexity" evidence="1">
    <location>
        <begin position="365"/>
        <end position="383"/>
    </location>
</feature>
<dbReference type="Proteomes" id="UP001158576">
    <property type="component" value="Chromosome 1"/>
</dbReference>
<feature type="region of interest" description="Disordered" evidence="1">
    <location>
        <begin position="267"/>
        <end position="435"/>
    </location>
</feature>
<feature type="compositionally biased region" description="Basic residues" evidence="1">
    <location>
        <begin position="288"/>
        <end position="297"/>
    </location>
</feature>
<feature type="compositionally biased region" description="Low complexity" evidence="1">
    <location>
        <begin position="109"/>
        <end position="121"/>
    </location>
</feature>
<accession>A0ABN7SS18</accession>
<evidence type="ECO:0000256" key="1">
    <source>
        <dbReference type="SAM" id="MobiDB-lite"/>
    </source>
</evidence>
<evidence type="ECO:0000313" key="3">
    <source>
        <dbReference type="Proteomes" id="UP001158576"/>
    </source>
</evidence>
<evidence type="ECO:0000313" key="2">
    <source>
        <dbReference type="EMBL" id="CAG5106247.1"/>
    </source>
</evidence>
<keyword evidence="3" id="KW-1185">Reference proteome</keyword>
<sequence length="470" mass="52837">MSGTSHLRLRSAAYGNPPTVGPVTRPGLVLIEKPKMGDSAPSAAGFNLTGRSSVMSDDILKLARIEAKRMRRAKSAIESPTAASAIQMPPSEINVTQKKRDKHMQNDASSSKSKFSSTPSKVNSKISSSVDVKRQLEHLRNEIEGMATQLADEVPSDVEDVDKDFDDESNRWFAREFYAVKHETTLIKRMRDERKQKNGVVKLHRTALRLMQVAASRPILRVLNPHIYTQLGDLVRELTDLSSRLDLPLWEPHSILEALEQAVYFPPRKNTNRRQSINPSDVAELLKPKNRKSQSRIKLKESESQNREPRSRTSQIQFDLPTKIYSDTGRGTGGFVNKKKSILKNSKTQLDDNYEERPTKPRPRPSTARTSRSSVSKSRPRSAQPNVISRRLCPEMRKKEKAPFPSSDKSRLRNRTGKGLCSTPPPPDTHTPLAPISIPDGMAKKEEKKIDFRNCAIAKKCNATSRTLCF</sequence>
<dbReference type="EMBL" id="OU015566">
    <property type="protein sequence ID" value="CAG5106247.1"/>
    <property type="molecule type" value="Genomic_DNA"/>
</dbReference>
<feature type="compositionally biased region" description="Basic and acidic residues" evidence="1">
    <location>
        <begin position="392"/>
        <end position="402"/>
    </location>
</feature>